<evidence type="ECO:0000256" key="2">
    <source>
        <dbReference type="SAM" id="Phobius"/>
    </source>
</evidence>
<comment type="caution">
    <text evidence="4">The sequence shown here is derived from an EMBL/GenBank/DDBJ whole genome shotgun (WGS) entry which is preliminary data.</text>
</comment>
<dbReference type="Pfam" id="PF14864">
    <property type="entry name" value="Alkyl_sulf_C"/>
    <property type="match status" value="1"/>
</dbReference>
<gene>
    <name evidence="4" type="ORF">CXU09_09660</name>
</gene>
<dbReference type="InterPro" id="IPR052195">
    <property type="entry name" value="Bact_Alkyl/Aryl-Sulfatase"/>
</dbReference>
<keyword evidence="2" id="KW-0812">Transmembrane</keyword>
<organism evidence="4 5">
    <name type="scientific">Akkermansia muciniphila</name>
    <dbReference type="NCBI Taxonomy" id="239935"/>
    <lineage>
        <taxon>Bacteria</taxon>
        <taxon>Pseudomonadati</taxon>
        <taxon>Verrucomicrobiota</taxon>
        <taxon>Verrucomicrobiia</taxon>
        <taxon>Verrucomicrobiales</taxon>
        <taxon>Akkermansiaceae</taxon>
        <taxon>Akkermansia</taxon>
    </lineage>
</organism>
<dbReference type="Gene3D" id="3.60.15.30">
    <property type="entry name" value="Metallo-beta-lactamase domain"/>
    <property type="match status" value="2"/>
</dbReference>
<feature type="region of interest" description="Disordered" evidence="1">
    <location>
        <begin position="81"/>
        <end position="100"/>
    </location>
</feature>
<feature type="region of interest" description="Disordered" evidence="1">
    <location>
        <begin position="54"/>
        <end position="76"/>
    </location>
</feature>
<dbReference type="SUPFAM" id="SSF56281">
    <property type="entry name" value="Metallo-hydrolase/oxidoreductase"/>
    <property type="match status" value="1"/>
</dbReference>
<dbReference type="EMBL" id="PJKN01000005">
    <property type="protein sequence ID" value="PNC54782.1"/>
    <property type="molecule type" value="Genomic_DNA"/>
</dbReference>
<name>A0AAP8NKK7_9BACT</name>
<proteinExistence type="predicted"/>
<protein>
    <recommendedName>
        <fullName evidence="3">Alkyl sulfatase C-terminal domain-containing protein</fullName>
    </recommendedName>
</protein>
<feature type="domain" description="Alkyl sulfatase C-terminal" evidence="3">
    <location>
        <begin position="397"/>
        <end position="516"/>
    </location>
</feature>
<dbReference type="Proteomes" id="UP000235914">
    <property type="component" value="Unassembled WGS sequence"/>
</dbReference>
<evidence type="ECO:0000313" key="5">
    <source>
        <dbReference type="Proteomes" id="UP000235914"/>
    </source>
</evidence>
<dbReference type="AlphaFoldDB" id="A0AAP8NKK7"/>
<keyword evidence="2" id="KW-1133">Transmembrane helix</keyword>
<dbReference type="Gene3D" id="3.30.1050.10">
    <property type="entry name" value="SCP2 sterol-binding domain"/>
    <property type="match status" value="1"/>
</dbReference>
<keyword evidence="2" id="KW-0472">Membrane</keyword>
<dbReference type="InterPro" id="IPR036527">
    <property type="entry name" value="SCP2_sterol-bd_dom_sf"/>
</dbReference>
<dbReference type="PANTHER" id="PTHR43223:SF1">
    <property type="entry name" value="ALKYL_ARYL-SULFATASE BDS1"/>
    <property type="match status" value="1"/>
</dbReference>
<accession>A0AAP8NKK7</accession>
<evidence type="ECO:0000256" key="1">
    <source>
        <dbReference type="SAM" id="MobiDB-lite"/>
    </source>
</evidence>
<evidence type="ECO:0000259" key="3">
    <source>
        <dbReference type="Pfam" id="PF14864"/>
    </source>
</evidence>
<sequence length="516" mass="58059">MFLQSKIWEPAFLLLFTRSVNKTPIMKTKMNYLTATLLAIFAWGGTGVGMTKQSKKALRHPVEDNKKSPGVYDANQNDRQGIQDAEQGPGDKPGTWSISRPNAKNALSEVTKGIYQIHGGGFPNITIIEGREGIMIIAPFVPKETMAESLDLYYRKAGKRPIKAVVDAHPHTNYFASTKRTASGLDIDGIEMEFMAVPGMGASSAALMYFPQFKALFYGEDTASAIHDICTLGVSKIRDAKNRWKALDQAIQRYEDKIEILFSQHHWPRIGKENIKRFLARECRNCKYMHDRILNLVSKGYSPAEIEGIINPIPESGRIKNSPTEITGQKDYRQDAGTLRHVMSAHLKRGNIRNLVRNMLKQFGYQTESVFRNDELLVNAGEPGIGLLKNSRELTLTDTLYALTPELLFDYLGVSLNNEKSKGKKLAFNWIAQNGRSYGFWIENEVLMYREGKLVKHPDAVITGDRLHFALVAMRAMPLKTALDKGMIKIEGNTDKFRELLGCMDKFHGNFHAITP</sequence>
<dbReference type="PANTHER" id="PTHR43223">
    <property type="entry name" value="ALKYL/ARYL-SULFATASE"/>
    <property type="match status" value="1"/>
</dbReference>
<dbReference type="SUPFAM" id="SSF55718">
    <property type="entry name" value="SCP-like"/>
    <property type="match status" value="1"/>
</dbReference>
<dbReference type="InterPro" id="IPR029229">
    <property type="entry name" value="Alkyl_sulf_C"/>
</dbReference>
<feature type="transmembrane region" description="Helical" evidence="2">
    <location>
        <begin position="32"/>
        <end position="50"/>
    </location>
</feature>
<evidence type="ECO:0000313" key="4">
    <source>
        <dbReference type="EMBL" id="PNC54782.1"/>
    </source>
</evidence>
<reference evidence="4 5" key="1">
    <citation type="journal article" date="2017" name="BMC Genomics">
        <title>Genome sequencing of 39 Akkermansia muciniphila isolates reveals its population structure, genomic and functional diverisity, and global distribution in mammalian gut microbiotas.</title>
        <authorList>
            <person name="Guo X."/>
            <person name="Li S."/>
            <person name="Zhang J."/>
            <person name="Wu F."/>
            <person name="Li X."/>
            <person name="Wu D."/>
            <person name="Zhang M."/>
            <person name="Ou Z."/>
            <person name="Jie Z."/>
            <person name="Yan Q."/>
            <person name="Li P."/>
            <person name="Yi J."/>
            <person name="Peng Y."/>
        </authorList>
    </citation>
    <scope>NUCLEOTIDE SEQUENCE [LARGE SCALE GENOMIC DNA]</scope>
    <source>
        <strain evidence="4 5">GP43</strain>
    </source>
</reference>
<dbReference type="InterPro" id="IPR036866">
    <property type="entry name" value="RibonucZ/Hydroxyglut_hydro"/>
</dbReference>